<dbReference type="Proteomes" id="UP001501083">
    <property type="component" value="Unassembled WGS sequence"/>
</dbReference>
<gene>
    <name evidence="3" type="ORF">GCM10025759_09460</name>
</gene>
<dbReference type="NCBIfam" id="NF009150">
    <property type="entry name" value="PRK12497.1-3"/>
    <property type="match status" value="1"/>
</dbReference>
<name>A0ABP9L4J4_9GAMM</name>
<evidence type="ECO:0000256" key="1">
    <source>
        <dbReference type="ARBA" id="ARBA00006738"/>
    </source>
</evidence>
<dbReference type="RefSeq" id="WP_158982569.1">
    <property type="nucleotide sequence ID" value="NZ_BAABKY010000001.1"/>
</dbReference>
<protein>
    <recommendedName>
        <fullName evidence="2">UPF0102 protein GCM10025759_09460</fullName>
    </recommendedName>
</protein>
<dbReference type="PANTHER" id="PTHR34039:SF1">
    <property type="entry name" value="UPF0102 PROTEIN YRAN"/>
    <property type="match status" value="1"/>
</dbReference>
<evidence type="ECO:0000313" key="4">
    <source>
        <dbReference type="Proteomes" id="UP001501083"/>
    </source>
</evidence>
<comment type="similarity">
    <text evidence="1 2">Belongs to the UPF0102 family.</text>
</comment>
<dbReference type="InterPro" id="IPR011335">
    <property type="entry name" value="Restrct_endonuc-II-like"/>
</dbReference>
<comment type="caution">
    <text evidence="3">The sequence shown here is derived from an EMBL/GenBank/DDBJ whole genome shotgun (WGS) entry which is preliminary data.</text>
</comment>
<dbReference type="InterPro" id="IPR011856">
    <property type="entry name" value="tRNA_endonuc-like_dom_sf"/>
</dbReference>
<dbReference type="InterPro" id="IPR003509">
    <property type="entry name" value="UPF0102_YraN-like"/>
</dbReference>
<dbReference type="EMBL" id="BAABKY010000001">
    <property type="protein sequence ID" value="GAA5070922.1"/>
    <property type="molecule type" value="Genomic_DNA"/>
</dbReference>
<reference evidence="4" key="1">
    <citation type="journal article" date="2019" name="Int. J. Syst. Evol. Microbiol.">
        <title>The Global Catalogue of Microorganisms (GCM) 10K type strain sequencing project: providing services to taxonomists for standard genome sequencing and annotation.</title>
        <authorList>
            <consortium name="The Broad Institute Genomics Platform"/>
            <consortium name="The Broad Institute Genome Sequencing Center for Infectious Disease"/>
            <person name="Wu L."/>
            <person name="Ma J."/>
        </authorList>
    </citation>
    <scope>NUCLEOTIDE SEQUENCE [LARGE SCALE GENOMIC DNA]</scope>
    <source>
        <strain evidence="4">JCM 19212</strain>
    </source>
</reference>
<accession>A0ABP9L4J4</accession>
<dbReference type="NCBIfam" id="TIGR00252">
    <property type="entry name" value="YraN family protein"/>
    <property type="match status" value="1"/>
</dbReference>
<evidence type="ECO:0000313" key="3">
    <source>
        <dbReference type="EMBL" id="GAA5070922.1"/>
    </source>
</evidence>
<dbReference type="PANTHER" id="PTHR34039">
    <property type="entry name" value="UPF0102 PROTEIN YRAN"/>
    <property type="match status" value="1"/>
</dbReference>
<keyword evidence="4" id="KW-1185">Reference proteome</keyword>
<proteinExistence type="inferred from homology"/>
<sequence>MRRVADRNPDRRARGAAVEAAARAHLLREGLRDVAANANYRFGELDLVMLDGATLVFVEVRYRRDARFGGGAASIDAHKRRRIVQAAQAFLAHHPHHAQTPCRFDVVEADGDPGQPTLRWLRDAFRADDV</sequence>
<dbReference type="Gene3D" id="3.40.1350.10">
    <property type="match status" value="1"/>
</dbReference>
<organism evidence="3 4">
    <name type="scientific">Lysobacter panacisoli</name>
    <dbReference type="NCBI Taxonomy" id="1255263"/>
    <lineage>
        <taxon>Bacteria</taxon>
        <taxon>Pseudomonadati</taxon>
        <taxon>Pseudomonadota</taxon>
        <taxon>Gammaproteobacteria</taxon>
        <taxon>Lysobacterales</taxon>
        <taxon>Lysobacteraceae</taxon>
        <taxon>Lysobacter</taxon>
    </lineage>
</organism>
<dbReference type="Pfam" id="PF02021">
    <property type="entry name" value="UPF0102"/>
    <property type="match status" value="1"/>
</dbReference>
<dbReference type="SUPFAM" id="SSF52980">
    <property type="entry name" value="Restriction endonuclease-like"/>
    <property type="match status" value="1"/>
</dbReference>
<evidence type="ECO:0000256" key="2">
    <source>
        <dbReference type="HAMAP-Rule" id="MF_00048"/>
    </source>
</evidence>
<dbReference type="HAMAP" id="MF_00048">
    <property type="entry name" value="UPF0102"/>
    <property type="match status" value="1"/>
</dbReference>